<proteinExistence type="predicted"/>
<reference evidence="3" key="1">
    <citation type="journal article" date="2017" name="Genome Biol.">
        <title>Comparative genomics reveals high biological diversity and specific adaptations in the industrially and medically important fungal genus Aspergillus.</title>
        <authorList>
            <person name="de Vries R.P."/>
            <person name="Riley R."/>
            <person name="Wiebenga A."/>
            <person name="Aguilar-Osorio G."/>
            <person name="Amillis S."/>
            <person name="Uchima C.A."/>
            <person name="Anderluh G."/>
            <person name="Asadollahi M."/>
            <person name="Askin M."/>
            <person name="Barry K."/>
            <person name="Battaglia E."/>
            <person name="Bayram O."/>
            <person name="Benocci T."/>
            <person name="Braus-Stromeyer S.A."/>
            <person name="Caldana C."/>
            <person name="Canovas D."/>
            <person name="Cerqueira G.C."/>
            <person name="Chen F."/>
            <person name="Chen W."/>
            <person name="Choi C."/>
            <person name="Clum A."/>
            <person name="Dos Santos R.A."/>
            <person name="Damasio A.R."/>
            <person name="Diallinas G."/>
            <person name="Emri T."/>
            <person name="Fekete E."/>
            <person name="Flipphi M."/>
            <person name="Freyberg S."/>
            <person name="Gallo A."/>
            <person name="Gournas C."/>
            <person name="Habgood R."/>
            <person name="Hainaut M."/>
            <person name="Harispe M.L."/>
            <person name="Henrissat B."/>
            <person name="Hilden K.S."/>
            <person name="Hope R."/>
            <person name="Hossain A."/>
            <person name="Karabika E."/>
            <person name="Karaffa L."/>
            <person name="Karanyi Z."/>
            <person name="Krasevec N."/>
            <person name="Kuo A."/>
            <person name="Kusch H."/>
            <person name="LaButti K."/>
            <person name="Lagendijk E.L."/>
            <person name="Lapidus A."/>
            <person name="Levasseur A."/>
            <person name="Lindquist E."/>
            <person name="Lipzen A."/>
            <person name="Logrieco A.F."/>
            <person name="MacCabe A."/>
            <person name="Maekelae M.R."/>
            <person name="Malavazi I."/>
            <person name="Melin P."/>
            <person name="Meyer V."/>
            <person name="Mielnichuk N."/>
            <person name="Miskei M."/>
            <person name="Molnar A.P."/>
            <person name="Mule G."/>
            <person name="Ngan C.Y."/>
            <person name="Orejas M."/>
            <person name="Orosz E."/>
            <person name="Ouedraogo J.P."/>
            <person name="Overkamp K.M."/>
            <person name="Park H.-S."/>
            <person name="Perrone G."/>
            <person name="Piumi F."/>
            <person name="Punt P.J."/>
            <person name="Ram A.F."/>
            <person name="Ramon A."/>
            <person name="Rauscher S."/>
            <person name="Record E."/>
            <person name="Riano-Pachon D.M."/>
            <person name="Robert V."/>
            <person name="Roehrig J."/>
            <person name="Ruller R."/>
            <person name="Salamov A."/>
            <person name="Salih N.S."/>
            <person name="Samson R.A."/>
            <person name="Sandor E."/>
            <person name="Sanguinetti M."/>
            <person name="Schuetze T."/>
            <person name="Sepcic K."/>
            <person name="Shelest E."/>
            <person name="Sherlock G."/>
            <person name="Sophianopoulou V."/>
            <person name="Squina F.M."/>
            <person name="Sun H."/>
            <person name="Susca A."/>
            <person name="Todd R.B."/>
            <person name="Tsang A."/>
            <person name="Unkles S.E."/>
            <person name="van de Wiele N."/>
            <person name="van Rossen-Uffink D."/>
            <person name="Oliveira J.V."/>
            <person name="Vesth T.C."/>
            <person name="Visser J."/>
            <person name="Yu J.-H."/>
            <person name="Zhou M."/>
            <person name="Andersen M.R."/>
            <person name="Archer D.B."/>
            <person name="Baker S.E."/>
            <person name="Benoit I."/>
            <person name="Brakhage A.A."/>
            <person name="Braus G.H."/>
            <person name="Fischer R."/>
            <person name="Frisvad J.C."/>
            <person name="Goldman G.H."/>
            <person name="Houbraken J."/>
            <person name="Oakley B."/>
            <person name="Pocsi I."/>
            <person name="Scazzocchio C."/>
            <person name="Seiboth B."/>
            <person name="vanKuyk P.A."/>
            <person name="Wortman J."/>
            <person name="Dyer P.S."/>
            <person name="Grigoriev I.V."/>
        </authorList>
    </citation>
    <scope>NUCLEOTIDE SEQUENCE [LARGE SCALE GENOMIC DNA]</scope>
    <source>
        <strain evidence="3">CBS 106.47</strain>
    </source>
</reference>
<sequence>MQEGDFIPRRNLENIAVGGNVCLMMVHKCSADEVSLLHAIICGRESPARRPPDCSAYQGNHSGERHGADESGS</sequence>
<feature type="region of interest" description="Disordered" evidence="1">
    <location>
        <begin position="45"/>
        <end position="73"/>
    </location>
</feature>
<dbReference type="EMBL" id="KV878241">
    <property type="protein sequence ID" value="OJZ86771.1"/>
    <property type="molecule type" value="Genomic_DNA"/>
</dbReference>
<feature type="compositionally biased region" description="Basic and acidic residues" evidence="1">
    <location>
        <begin position="62"/>
        <end position="73"/>
    </location>
</feature>
<dbReference type="VEuPathDB" id="FungiDB:ASPFODRAFT_613136"/>
<dbReference type="AlphaFoldDB" id="A0A1M3TJ36"/>
<dbReference type="Proteomes" id="UP000184063">
    <property type="component" value="Unassembled WGS sequence"/>
</dbReference>
<gene>
    <name evidence="2" type="ORF">ASPFODRAFT_613136</name>
</gene>
<evidence type="ECO:0000313" key="2">
    <source>
        <dbReference type="EMBL" id="OJZ86771.1"/>
    </source>
</evidence>
<protein>
    <submittedName>
        <fullName evidence="2">Uncharacterized protein</fullName>
    </submittedName>
</protein>
<evidence type="ECO:0000313" key="3">
    <source>
        <dbReference type="Proteomes" id="UP000184063"/>
    </source>
</evidence>
<evidence type="ECO:0000256" key="1">
    <source>
        <dbReference type="SAM" id="MobiDB-lite"/>
    </source>
</evidence>
<accession>A0A1M3TJ36</accession>
<name>A0A1M3TJ36_ASPLC</name>
<organism evidence="2 3">
    <name type="scientific">Aspergillus luchuensis (strain CBS 106.47)</name>
    <dbReference type="NCBI Taxonomy" id="1137211"/>
    <lineage>
        <taxon>Eukaryota</taxon>
        <taxon>Fungi</taxon>
        <taxon>Dikarya</taxon>
        <taxon>Ascomycota</taxon>
        <taxon>Pezizomycotina</taxon>
        <taxon>Eurotiomycetes</taxon>
        <taxon>Eurotiomycetidae</taxon>
        <taxon>Eurotiales</taxon>
        <taxon>Aspergillaceae</taxon>
        <taxon>Aspergillus</taxon>
        <taxon>Aspergillus subgen. Circumdati</taxon>
    </lineage>
</organism>